<evidence type="ECO:0000256" key="5">
    <source>
        <dbReference type="ARBA" id="ARBA00022777"/>
    </source>
</evidence>
<evidence type="ECO:0000259" key="9">
    <source>
        <dbReference type="PROSITE" id="PS50112"/>
    </source>
</evidence>
<dbReference type="SMART" id="SM00387">
    <property type="entry name" value="HATPase_c"/>
    <property type="match status" value="1"/>
</dbReference>
<dbReference type="CDD" id="cd00082">
    <property type="entry name" value="HisKA"/>
    <property type="match status" value="1"/>
</dbReference>
<dbReference type="Gene3D" id="3.30.565.10">
    <property type="entry name" value="Histidine kinase-like ATPase, C-terminal domain"/>
    <property type="match status" value="1"/>
</dbReference>
<dbReference type="PROSITE" id="PS50112">
    <property type="entry name" value="PAS"/>
    <property type="match status" value="2"/>
</dbReference>
<dbReference type="InterPro" id="IPR036097">
    <property type="entry name" value="HisK_dim/P_sf"/>
</dbReference>
<dbReference type="NCBIfam" id="TIGR00229">
    <property type="entry name" value="sensory_box"/>
    <property type="match status" value="3"/>
</dbReference>
<dbReference type="Pfam" id="PF02518">
    <property type="entry name" value="HATPase_c"/>
    <property type="match status" value="1"/>
</dbReference>
<dbReference type="InterPro" id="IPR035965">
    <property type="entry name" value="PAS-like_dom_sf"/>
</dbReference>
<accession>A0A917C1G2</accession>
<name>A0A917C1G2_9PROT</name>
<keyword evidence="3 6" id="KW-0597">Phosphoprotein</keyword>
<dbReference type="PRINTS" id="PR00344">
    <property type="entry name" value="BCTRLSENSOR"/>
</dbReference>
<dbReference type="InterPro" id="IPR011006">
    <property type="entry name" value="CheY-like_superfamily"/>
</dbReference>
<feature type="domain" description="PAS" evidence="9">
    <location>
        <begin position="362"/>
        <end position="410"/>
    </location>
</feature>
<dbReference type="Gene3D" id="1.10.287.130">
    <property type="match status" value="1"/>
</dbReference>
<dbReference type="Pfam" id="PF13188">
    <property type="entry name" value="PAS_8"/>
    <property type="match status" value="1"/>
</dbReference>
<reference evidence="11" key="1">
    <citation type="journal article" date="2014" name="Int. J. Syst. Evol. Microbiol.">
        <title>Complete genome sequence of Corynebacterium casei LMG S-19264T (=DSM 44701T), isolated from a smear-ripened cheese.</title>
        <authorList>
            <consortium name="US DOE Joint Genome Institute (JGI-PGF)"/>
            <person name="Walter F."/>
            <person name="Albersmeier A."/>
            <person name="Kalinowski J."/>
            <person name="Ruckert C."/>
        </authorList>
    </citation>
    <scope>NUCLEOTIDE SEQUENCE</scope>
    <source>
        <strain evidence="11">CGMCC 1.15254</strain>
    </source>
</reference>
<dbReference type="InterPro" id="IPR000014">
    <property type="entry name" value="PAS"/>
</dbReference>
<dbReference type="PROSITE" id="PS50113">
    <property type="entry name" value="PAC"/>
    <property type="match status" value="2"/>
</dbReference>
<dbReference type="SUPFAM" id="SSF55785">
    <property type="entry name" value="PYP-like sensor domain (PAS domain)"/>
    <property type="match status" value="3"/>
</dbReference>
<gene>
    <name evidence="11" type="ORF">GCM10011332_21690</name>
</gene>
<feature type="modified residue" description="4-aspartylphosphate" evidence="6">
    <location>
        <position position="806"/>
    </location>
</feature>
<organism evidence="11 12">
    <name type="scientific">Terasakiella brassicae</name>
    <dbReference type="NCBI Taxonomy" id="1634917"/>
    <lineage>
        <taxon>Bacteria</taxon>
        <taxon>Pseudomonadati</taxon>
        <taxon>Pseudomonadota</taxon>
        <taxon>Alphaproteobacteria</taxon>
        <taxon>Rhodospirillales</taxon>
        <taxon>Terasakiellaceae</taxon>
        <taxon>Terasakiella</taxon>
    </lineage>
</organism>
<feature type="domain" description="PAS" evidence="9">
    <location>
        <begin position="96"/>
        <end position="142"/>
    </location>
</feature>
<evidence type="ECO:0000313" key="12">
    <source>
        <dbReference type="Proteomes" id="UP000632498"/>
    </source>
</evidence>
<dbReference type="PROSITE" id="PS50109">
    <property type="entry name" value="HIS_KIN"/>
    <property type="match status" value="1"/>
</dbReference>
<keyword evidence="12" id="KW-1185">Reference proteome</keyword>
<dbReference type="SUPFAM" id="SSF52172">
    <property type="entry name" value="CheY-like"/>
    <property type="match status" value="1"/>
</dbReference>
<dbReference type="Pfam" id="PF00072">
    <property type="entry name" value="Response_reg"/>
    <property type="match status" value="1"/>
</dbReference>
<evidence type="ECO:0000259" key="7">
    <source>
        <dbReference type="PROSITE" id="PS50109"/>
    </source>
</evidence>
<evidence type="ECO:0000256" key="4">
    <source>
        <dbReference type="ARBA" id="ARBA00022679"/>
    </source>
</evidence>
<dbReference type="InterPro" id="IPR003661">
    <property type="entry name" value="HisK_dim/P_dom"/>
</dbReference>
<protein>
    <recommendedName>
        <fullName evidence="2">histidine kinase</fullName>
        <ecNumber evidence="2">2.7.13.3</ecNumber>
    </recommendedName>
</protein>
<dbReference type="PROSITE" id="PS50110">
    <property type="entry name" value="RESPONSE_REGULATORY"/>
    <property type="match status" value="1"/>
</dbReference>
<dbReference type="InterPro" id="IPR004358">
    <property type="entry name" value="Sig_transdc_His_kin-like_C"/>
</dbReference>
<dbReference type="SUPFAM" id="SSF55874">
    <property type="entry name" value="ATPase domain of HSP90 chaperone/DNA topoisomerase II/histidine kinase"/>
    <property type="match status" value="1"/>
</dbReference>
<comment type="caution">
    <text evidence="11">The sequence shown here is derived from an EMBL/GenBank/DDBJ whole genome shotgun (WGS) entry which is preliminary data.</text>
</comment>
<dbReference type="RefSeq" id="WP_188664830.1">
    <property type="nucleotide sequence ID" value="NZ_BMHV01000014.1"/>
</dbReference>
<feature type="domain" description="Response regulatory" evidence="8">
    <location>
        <begin position="756"/>
        <end position="873"/>
    </location>
</feature>
<dbReference type="EC" id="2.7.13.3" evidence="2"/>
<dbReference type="CDD" id="cd00130">
    <property type="entry name" value="PAS"/>
    <property type="match status" value="3"/>
</dbReference>
<feature type="domain" description="PAC" evidence="10">
    <location>
        <begin position="172"/>
        <end position="224"/>
    </location>
</feature>
<dbReference type="PANTHER" id="PTHR43047:SF72">
    <property type="entry name" value="OSMOSENSING HISTIDINE PROTEIN KINASE SLN1"/>
    <property type="match status" value="1"/>
</dbReference>
<dbReference type="SMART" id="SM00086">
    <property type="entry name" value="PAC"/>
    <property type="match status" value="3"/>
</dbReference>
<sequence length="874" mass="98906">MDLPTNYISEFKEYALQLAEAFKVGIVISKPTGGIVLQVGYDSHPIENVRNVDLHIEGGVNFNLEISSTAHVSETALNAIEKSLNFCLNDLYQRYRIERYEMFLDTAADWFWESDPDNRFVYLSGKVEDVLGLRPAQIIGHTRREIHGRQHDLSTPQWQAHLKQLERHEPYCDFETRWVRPDGGIRHISLSGQPIWTQKGEFAGYRGTGLDITGKKQAQIDFQNLVEGSIQGICIHRHWEFVFVNPALVKMCGYDSAQEFLAVGSVEKMIAPYERERLYEYRLAKERGEQIDTHHVADYLTKSGEVITLESINSLIEWKGQKAILSTVIDVTQQKKAGQKLQEHRDQLQMLVDERTQDLMKSEQRFRNVAEAASDWFWETDENHKVTFISERFYELFDLTHEEVLGNSRLEIVENQMKIPDVSQVWSQHLESLNHHKPFSIRYWVRGRRADRVCIEIKGKPLFDDGGVFKGYIGAGSDVTQEVETQEALRLAVKEAESANSAKSDFLSNMSHELRTPLNAILGFAQLLENNGQANMTERQLMQLKHIRLGGEHLLELVNEILDLSKIEAGKLTIIAEDVDLKNLIDMCLPYASAFSEKYNVKIEDRSVDGLPLIWADALRAKQALLNLLSNAAKYNQANGTVWIDTMETSDGFVRVTIRDNGIGIRESDKEKIFQPFQRAAGQDGVIEGTGIGLVLTKKLLEEMGGRIGFESNYGEGSAFWLDFPQSVTPEKSNAPPDQMQQVDGRSVCAPQTHYTMLYVEDNPSNLSLMAGIVDCIPNLRMVSAHTAEIGLTMLQAQKPDLVLMDINLPGMDGFQAVREIRALEKVKDLPVFAISADALSDTISKGQDAGFDRYLTKPINLPHFMSILDEVLK</sequence>
<evidence type="ECO:0000256" key="6">
    <source>
        <dbReference type="PROSITE-ProRule" id="PRU00169"/>
    </source>
</evidence>
<dbReference type="Gene3D" id="3.30.450.20">
    <property type="entry name" value="PAS domain"/>
    <property type="match status" value="3"/>
</dbReference>
<feature type="domain" description="PAC" evidence="10">
    <location>
        <begin position="439"/>
        <end position="491"/>
    </location>
</feature>
<dbReference type="GO" id="GO:0000155">
    <property type="term" value="F:phosphorelay sensor kinase activity"/>
    <property type="evidence" value="ECO:0007669"/>
    <property type="project" value="InterPro"/>
</dbReference>
<evidence type="ECO:0000256" key="3">
    <source>
        <dbReference type="ARBA" id="ARBA00022553"/>
    </source>
</evidence>
<dbReference type="InterPro" id="IPR013767">
    <property type="entry name" value="PAS_fold"/>
</dbReference>
<comment type="catalytic activity">
    <reaction evidence="1">
        <text>ATP + protein L-histidine = ADP + protein N-phospho-L-histidine.</text>
        <dbReference type="EC" id="2.7.13.3"/>
    </reaction>
</comment>
<dbReference type="Pfam" id="PF00989">
    <property type="entry name" value="PAS"/>
    <property type="match status" value="2"/>
</dbReference>
<dbReference type="InterPro" id="IPR005467">
    <property type="entry name" value="His_kinase_dom"/>
</dbReference>
<dbReference type="CDD" id="cd17546">
    <property type="entry name" value="REC_hyHK_CKI1_RcsC-like"/>
    <property type="match status" value="1"/>
</dbReference>
<dbReference type="Gene3D" id="3.40.50.2300">
    <property type="match status" value="1"/>
</dbReference>
<dbReference type="InterPro" id="IPR003594">
    <property type="entry name" value="HATPase_dom"/>
</dbReference>
<dbReference type="SMART" id="SM00091">
    <property type="entry name" value="PAS"/>
    <property type="match status" value="3"/>
</dbReference>
<evidence type="ECO:0000259" key="10">
    <source>
        <dbReference type="PROSITE" id="PS50113"/>
    </source>
</evidence>
<keyword evidence="5" id="KW-0418">Kinase</keyword>
<evidence type="ECO:0000313" key="11">
    <source>
        <dbReference type="EMBL" id="GGF67236.1"/>
    </source>
</evidence>
<dbReference type="Pfam" id="PF00512">
    <property type="entry name" value="HisKA"/>
    <property type="match status" value="1"/>
</dbReference>
<feature type="domain" description="Histidine kinase" evidence="7">
    <location>
        <begin position="509"/>
        <end position="728"/>
    </location>
</feature>
<reference evidence="11" key="2">
    <citation type="submission" date="2020-09" db="EMBL/GenBank/DDBJ databases">
        <authorList>
            <person name="Sun Q."/>
            <person name="Zhou Y."/>
        </authorList>
    </citation>
    <scope>NUCLEOTIDE SEQUENCE</scope>
    <source>
        <strain evidence="11">CGMCC 1.15254</strain>
    </source>
</reference>
<dbReference type="SMART" id="SM00388">
    <property type="entry name" value="HisKA"/>
    <property type="match status" value="1"/>
</dbReference>
<dbReference type="PANTHER" id="PTHR43047">
    <property type="entry name" value="TWO-COMPONENT HISTIDINE PROTEIN KINASE"/>
    <property type="match status" value="1"/>
</dbReference>
<dbReference type="Proteomes" id="UP000632498">
    <property type="component" value="Unassembled WGS sequence"/>
</dbReference>
<dbReference type="EMBL" id="BMHV01000014">
    <property type="protein sequence ID" value="GGF67236.1"/>
    <property type="molecule type" value="Genomic_DNA"/>
</dbReference>
<evidence type="ECO:0000259" key="8">
    <source>
        <dbReference type="PROSITE" id="PS50110"/>
    </source>
</evidence>
<dbReference type="InterPro" id="IPR001789">
    <property type="entry name" value="Sig_transdc_resp-reg_receiver"/>
</dbReference>
<dbReference type="GO" id="GO:0005886">
    <property type="term" value="C:plasma membrane"/>
    <property type="evidence" value="ECO:0007669"/>
    <property type="project" value="TreeGrafter"/>
</dbReference>
<keyword evidence="4" id="KW-0808">Transferase</keyword>
<dbReference type="InterPro" id="IPR036890">
    <property type="entry name" value="HATPase_C_sf"/>
</dbReference>
<dbReference type="AlphaFoldDB" id="A0A917C1G2"/>
<evidence type="ECO:0000256" key="2">
    <source>
        <dbReference type="ARBA" id="ARBA00012438"/>
    </source>
</evidence>
<dbReference type="InterPro" id="IPR001610">
    <property type="entry name" value="PAC"/>
</dbReference>
<dbReference type="SUPFAM" id="SSF47384">
    <property type="entry name" value="Homodimeric domain of signal transducing histidine kinase"/>
    <property type="match status" value="1"/>
</dbReference>
<dbReference type="InterPro" id="IPR000700">
    <property type="entry name" value="PAS-assoc_C"/>
</dbReference>
<dbReference type="SMART" id="SM00448">
    <property type="entry name" value="REC"/>
    <property type="match status" value="1"/>
</dbReference>
<proteinExistence type="predicted"/>
<dbReference type="GO" id="GO:0009927">
    <property type="term" value="F:histidine phosphotransfer kinase activity"/>
    <property type="evidence" value="ECO:0007669"/>
    <property type="project" value="TreeGrafter"/>
</dbReference>
<evidence type="ECO:0000256" key="1">
    <source>
        <dbReference type="ARBA" id="ARBA00000085"/>
    </source>
</evidence>